<reference evidence="4" key="2">
    <citation type="submission" date="2025-08" db="UniProtKB">
        <authorList>
            <consortium name="Ensembl"/>
        </authorList>
    </citation>
    <scope>IDENTIFICATION</scope>
</reference>
<evidence type="ECO:0000313" key="4">
    <source>
        <dbReference type="Ensembl" id="ENSBGRP00000023703.1"/>
    </source>
</evidence>
<evidence type="ECO:0000256" key="1">
    <source>
        <dbReference type="ARBA" id="ARBA00007896"/>
    </source>
</evidence>
<keyword evidence="5" id="KW-1185">Reference proteome</keyword>
<dbReference type="Pfam" id="PF07286">
    <property type="entry name" value="D-Glu_cyclase"/>
    <property type="match status" value="1"/>
</dbReference>
<dbReference type="PANTHER" id="PTHR32022">
    <property type="entry name" value="D-GLUTAMATE CYCLASE, MITOCHONDRIAL"/>
    <property type="match status" value="1"/>
</dbReference>
<evidence type="ECO:0000256" key="2">
    <source>
        <dbReference type="ARBA" id="ARBA00023239"/>
    </source>
</evidence>
<name>A0A8B9XML1_BOSMU</name>
<organism evidence="4 5">
    <name type="scientific">Bos mutus grunniens</name>
    <name type="common">Wild yak</name>
    <name type="synonym">Bos grunniens</name>
    <dbReference type="NCBI Taxonomy" id="30521"/>
    <lineage>
        <taxon>Eukaryota</taxon>
        <taxon>Metazoa</taxon>
        <taxon>Chordata</taxon>
        <taxon>Craniata</taxon>
        <taxon>Vertebrata</taxon>
        <taxon>Euteleostomi</taxon>
        <taxon>Mammalia</taxon>
        <taxon>Eutheria</taxon>
        <taxon>Laurasiatheria</taxon>
        <taxon>Artiodactyla</taxon>
        <taxon>Ruminantia</taxon>
        <taxon>Pecora</taxon>
        <taxon>Bovidae</taxon>
        <taxon>Bovinae</taxon>
        <taxon>Bos</taxon>
    </lineage>
</organism>
<dbReference type="Proteomes" id="UP000694520">
    <property type="component" value="Chromosome 17"/>
</dbReference>
<dbReference type="Gene3D" id="3.30.2040.10">
    <property type="entry name" value="PSTPO5379-like domain"/>
    <property type="match status" value="1"/>
</dbReference>
<dbReference type="Gene3D" id="3.40.1640.10">
    <property type="entry name" value="PSTPO5379-like"/>
    <property type="match status" value="1"/>
</dbReference>
<dbReference type="SUPFAM" id="SSF160920">
    <property type="entry name" value="PSTPO5379-like"/>
    <property type="match status" value="1"/>
</dbReference>
<proteinExistence type="inferred from homology"/>
<dbReference type="PANTHER" id="PTHR32022:SF10">
    <property type="entry name" value="D-GLUTAMATE CYCLASE, MITOCHONDRIAL"/>
    <property type="match status" value="1"/>
</dbReference>
<keyword evidence="2" id="KW-0456">Lyase</keyword>
<reference evidence="4" key="1">
    <citation type="submission" date="2019-05" db="EMBL/GenBank/DDBJ databases">
        <authorList>
            <person name="Zhang S."/>
            <person name="Liu J."/>
        </authorList>
    </citation>
    <scope>NUCLEOTIDE SEQUENCE [LARGE SCALE GENOMIC DNA]</scope>
</reference>
<dbReference type="Pfam" id="PF14336">
    <property type="entry name" value="GLUCM-like_C"/>
    <property type="match status" value="1"/>
</dbReference>
<reference evidence="4" key="3">
    <citation type="submission" date="2025-09" db="UniProtKB">
        <authorList>
            <consortium name="Ensembl"/>
        </authorList>
    </citation>
    <scope>IDENTIFICATION</scope>
</reference>
<dbReference type="GeneTree" id="ENSGT00390000002237"/>
<dbReference type="AlphaFoldDB" id="A0A8B9XML1"/>
<sequence>MIFTFHGKAGLPSALRSLIIQKKPNTRNMSSMKSHGQRSLAGYNPWDRKESDMTWHACQANSGPLLLLGQSEPDKWNSFLCVPRMGCPQFGECEFSVYTGSLPSLEESSEQLKDTVTFLLGGSFSLGEVWEDMGLPAYKTAVSYAIITGFCCPLVVTMMPAPKDKLGRLGQATWSMPGDTKPCGIHFLFPSEELLGIRDLSKPDYREVVVCQPGRVPVFWPSQLTSLKAVGSCIIAIAFSTHQGCTVTTNLKGTATPTRHLTPEGIPEIHHISQDPLHYSMASAAAIQRISELEMIIAIDPGKCSRFHSLGRYLLQASLARSHARSVLLTTIFPMYFNYRPPDRLPGAVALAAFLQALEKGSSMVVKQRDLSVHKKLVDEATEQMSTPMLTYQSGSVGADQVFLCRDGNPKSPRFDHLVAIKHAERALLGDPIDDLFLGAHKIPGISSTGVNDKGNKLGMDKVKEAVKRHIRNGDILTCDMESDFAVITAKCSDGQSLCLDLYFPSSCEVHRRYLGKRLETGPFRPPGEQNWTRALPSVTKEEKLPGILVQHGVWSRFSSTLGTEVDRLLFHGTHAQMIQKLMGITLP</sequence>
<dbReference type="InterPro" id="IPR009906">
    <property type="entry name" value="D-Glu_cyclase"/>
</dbReference>
<dbReference type="InterPro" id="IPR038021">
    <property type="entry name" value="Putative_hydro-lyase"/>
</dbReference>
<dbReference type="GO" id="GO:0006536">
    <property type="term" value="P:glutamate metabolic process"/>
    <property type="evidence" value="ECO:0007669"/>
    <property type="project" value="TreeGrafter"/>
</dbReference>
<evidence type="ECO:0000313" key="5">
    <source>
        <dbReference type="Proteomes" id="UP000694520"/>
    </source>
</evidence>
<dbReference type="Gene3D" id="3.90.1640.20">
    <property type="entry name" value="TON_0340"/>
    <property type="match status" value="1"/>
</dbReference>
<dbReference type="GO" id="GO:0047820">
    <property type="term" value="F:D-glutamate cyclase activity"/>
    <property type="evidence" value="ECO:0007669"/>
    <property type="project" value="TreeGrafter"/>
</dbReference>
<gene>
    <name evidence="4" type="primary">DGLUCY</name>
</gene>
<accession>A0A8B9XML1</accession>
<protein>
    <submittedName>
        <fullName evidence="4">D-glutamate cyclase</fullName>
    </submittedName>
</protein>
<dbReference type="InterPro" id="IPR025504">
    <property type="entry name" value="GLUCM_C"/>
</dbReference>
<dbReference type="Ensembl" id="ENSBGRT00000027330.1">
    <property type="protein sequence ID" value="ENSBGRP00000023703.1"/>
    <property type="gene ID" value="ENSBGRG00000014639.1"/>
</dbReference>
<feature type="domain" description="D-glutamate cyclase-like C-terminal" evidence="3">
    <location>
        <begin position="293"/>
        <end position="583"/>
    </location>
</feature>
<comment type="similarity">
    <text evidence="1">Belongs to the D-glutamate cyclase family.</text>
</comment>
<evidence type="ECO:0000259" key="3">
    <source>
        <dbReference type="Pfam" id="PF14336"/>
    </source>
</evidence>